<keyword evidence="2" id="KW-1185">Reference proteome</keyword>
<name>A0A4U6UPJ6_SETVI</name>
<gene>
    <name evidence="1" type="ORF">SEVIR_5G054932v2</name>
</gene>
<proteinExistence type="predicted"/>
<dbReference type="Gramene" id="TKW12737">
    <property type="protein sequence ID" value="TKW12737"/>
    <property type="gene ID" value="SEVIR_5G054932v2"/>
</dbReference>
<dbReference type="AlphaFoldDB" id="A0A4U6UPJ6"/>
<dbReference type="EMBL" id="CM016556">
    <property type="protein sequence ID" value="TKW12737.1"/>
    <property type="molecule type" value="Genomic_DNA"/>
</dbReference>
<dbReference type="Proteomes" id="UP000298652">
    <property type="component" value="Chromosome 5"/>
</dbReference>
<evidence type="ECO:0000313" key="2">
    <source>
        <dbReference type="Proteomes" id="UP000298652"/>
    </source>
</evidence>
<sequence length="45" mass="5183">MMIRARSRQHPSNYTSCSKHATASFHDLDIDDDTVFNTDFLPLIN</sequence>
<evidence type="ECO:0000313" key="1">
    <source>
        <dbReference type="EMBL" id="TKW12737.1"/>
    </source>
</evidence>
<organism evidence="1 2">
    <name type="scientific">Setaria viridis</name>
    <name type="common">Green bristlegrass</name>
    <name type="synonym">Setaria italica subsp. viridis</name>
    <dbReference type="NCBI Taxonomy" id="4556"/>
    <lineage>
        <taxon>Eukaryota</taxon>
        <taxon>Viridiplantae</taxon>
        <taxon>Streptophyta</taxon>
        <taxon>Embryophyta</taxon>
        <taxon>Tracheophyta</taxon>
        <taxon>Spermatophyta</taxon>
        <taxon>Magnoliopsida</taxon>
        <taxon>Liliopsida</taxon>
        <taxon>Poales</taxon>
        <taxon>Poaceae</taxon>
        <taxon>PACMAD clade</taxon>
        <taxon>Panicoideae</taxon>
        <taxon>Panicodae</taxon>
        <taxon>Paniceae</taxon>
        <taxon>Cenchrinae</taxon>
        <taxon>Setaria</taxon>
    </lineage>
</organism>
<accession>A0A4U6UPJ6</accession>
<protein>
    <submittedName>
        <fullName evidence="1">Uncharacterized protein</fullName>
    </submittedName>
</protein>
<reference evidence="1" key="1">
    <citation type="submission" date="2019-03" db="EMBL/GenBank/DDBJ databases">
        <title>WGS assembly of Setaria viridis.</title>
        <authorList>
            <person name="Huang P."/>
            <person name="Jenkins J."/>
            <person name="Grimwood J."/>
            <person name="Barry K."/>
            <person name="Healey A."/>
            <person name="Mamidi S."/>
            <person name="Sreedasyam A."/>
            <person name="Shu S."/>
            <person name="Feldman M."/>
            <person name="Wu J."/>
            <person name="Yu Y."/>
            <person name="Chen C."/>
            <person name="Johnson J."/>
            <person name="Rokhsar D."/>
            <person name="Baxter I."/>
            <person name="Schmutz J."/>
            <person name="Brutnell T."/>
            <person name="Kellogg E."/>
        </authorList>
    </citation>
    <scope>NUCLEOTIDE SEQUENCE [LARGE SCALE GENOMIC DNA]</scope>
</reference>